<dbReference type="InterPro" id="IPR013783">
    <property type="entry name" value="Ig-like_fold"/>
</dbReference>
<dbReference type="Pfam" id="PF00041">
    <property type="entry name" value="fn3"/>
    <property type="match status" value="2"/>
</dbReference>
<feature type="domain" description="Fibronectin type-III" evidence="7">
    <location>
        <begin position="523"/>
        <end position="625"/>
    </location>
</feature>
<feature type="compositionally biased region" description="Basic and acidic residues" evidence="3">
    <location>
        <begin position="904"/>
        <end position="913"/>
    </location>
</feature>
<feature type="region of interest" description="Disordered" evidence="3">
    <location>
        <begin position="615"/>
        <end position="636"/>
    </location>
</feature>
<dbReference type="PROSITE" id="PS50853">
    <property type="entry name" value="FN3"/>
    <property type="match status" value="2"/>
</dbReference>
<evidence type="ECO:0000256" key="2">
    <source>
        <dbReference type="ARBA" id="ARBA00023157"/>
    </source>
</evidence>
<organism evidence="8 9">
    <name type="scientific">Patella caerulea</name>
    <name type="common">Rayed Mediterranean limpet</name>
    <dbReference type="NCBI Taxonomy" id="87958"/>
    <lineage>
        <taxon>Eukaryota</taxon>
        <taxon>Metazoa</taxon>
        <taxon>Spiralia</taxon>
        <taxon>Lophotrochozoa</taxon>
        <taxon>Mollusca</taxon>
        <taxon>Gastropoda</taxon>
        <taxon>Patellogastropoda</taxon>
        <taxon>Patelloidea</taxon>
        <taxon>Patellidae</taxon>
        <taxon>Patella</taxon>
    </lineage>
</organism>
<keyword evidence="4" id="KW-0472">Membrane</keyword>
<feature type="domain" description="Ig-like" evidence="6">
    <location>
        <begin position="27"/>
        <end position="115"/>
    </location>
</feature>
<name>A0AAN8PDK9_PATCE</name>
<evidence type="ECO:0000256" key="3">
    <source>
        <dbReference type="SAM" id="MobiDB-lite"/>
    </source>
</evidence>
<dbReference type="InterPro" id="IPR036116">
    <property type="entry name" value="FN3_sf"/>
</dbReference>
<evidence type="ECO:0000256" key="5">
    <source>
        <dbReference type="SAM" id="SignalP"/>
    </source>
</evidence>
<feature type="domain" description="Ig-like" evidence="6">
    <location>
        <begin position="422"/>
        <end position="519"/>
    </location>
</feature>
<dbReference type="SMART" id="SM00409">
    <property type="entry name" value="IG"/>
    <property type="match status" value="5"/>
</dbReference>
<gene>
    <name evidence="8" type="ORF">SNE40_017187</name>
</gene>
<dbReference type="InterPro" id="IPR003598">
    <property type="entry name" value="Ig_sub2"/>
</dbReference>
<dbReference type="InterPro" id="IPR003961">
    <property type="entry name" value="FN3_dom"/>
</dbReference>
<evidence type="ECO:0000256" key="1">
    <source>
        <dbReference type="ARBA" id="ARBA00022737"/>
    </source>
</evidence>
<evidence type="ECO:0000259" key="7">
    <source>
        <dbReference type="PROSITE" id="PS50853"/>
    </source>
</evidence>
<feature type="domain" description="Ig-like" evidence="6">
    <location>
        <begin position="141"/>
        <end position="207"/>
    </location>
</feature>
<feature type="domain" description="Fibronectin type-III" evidence="7">
    <location>
        <begin position="626"/>
        <end position="734"/>
    </location>
</feature>
<keyword evidence="4" id="KW-0812">Transmembrane</keyword>
<keyword evidence="2" id="KW-1015">Disulfide bond</keyword>
<evidence type="ECO:0000313" key="9">
    <source>
        <dbReference type="Proteomes" id="UP001347796"/>
    </source>
</evidence>
<dbReference type="InterPro" id="IPR007110">
    <property type="entry name" value="Ig-like_dom"/>
</dbReference>
<evidence type="ECO:0000313" key="8">
    <source>
        <dbReference type="EMBL" id="KAK6173789.1"/>
    </source>
</evidence>
<dbReference type="SUPFAM" id="SSF49265">
    <property type="entry name" value="Fibronectin type III"/>
    <property type="match status" value="1"/>
</dbReference>
<dbReference type="GO" id="GO:0098609">
    <property type="term" value="P:cell-cell adhesion"/>
    <property type="evidence" value="ECO:0007669"/>
    <property type="project" value="TreeGrafter"/>
</dbReference>
<feature type="compositionally biased region" description="Basic and acidic residues" evidence="3">
    <location>
        <begin position="817"/>
        <end position="830"/>
    </location>
</feature>
<dbReference type="SMART" id="SM00408">
    <property type="entry name" value="IGc2"/>
    <property type="match status" value="4"/>
</dbReference>
<dbReference type="AlphaFoldDB" id="A0AAN8PDK9"/>
<dbReference type="CDD" id="cd00096">
    <property type="entry name" value="Ig"/>
    <property type="match status" value="4"/>
</dbReference>
<evidence type="ECO:0000256" key="4">
    <source>
        <dbReference type="SAM" id="Phobius"/>
    </source>
</evidence>
<keyword evidence="1" id="KW-0677">Repeat</keyword>
<dbReference type="PROSITE" id="PS50835">
    <property type="entry name" value="IG_LIKE"/>
    <property type="match status" value="5"/>
</dbReference>
<comment type="caution">
    <text evidence="8">The sequence shown here is derived from an EMBL/GenBank/DDBJ whole genome shotgun (WGS) entry which is preliminary data.</text>
</comment>
<feature type="transmembrane region" description="Helical" evidence="4">
    <location>
        <begin position="766"/>
        <end position="788"/>
    </location>
</feature>
<evidence type="ECO:0000259" key="6">
    <source>
        <dbReference type="PROSITE" id="PS50835"/>
    </source>
</evidence>
<dbReference type="SUPFAM" id="SSF48726">
    <property type="entry name" value="Immunoglobulin"/>
    <property type="match status" value="5"/>
</dbReference>
<dbReference type="PANTHER" id="PTHR44170">
    <property type="entry name" value="PROTEIN SIDEKICK"/>
    <property type="match status" value="1"/>
</dbReference>
<dbReference type="Pfam" id="PF13927">
    <property type="entry name" value="Ig_3"/>
    <property type="match status" value="2"/>
</dbReference>
<feature type="domain" description="Ig-like" evidence="6">
    <location>
        <begin position="314"/>
        <end position="417"/>
    </location>
</feature>
<dbReference type="GO" id="GO:0016020">
    <property type="term" value="C:membrane"/>
    <property type="evidence" value="ECO:0007669"/>
    <property type="project" value="UniProtKB-SubCell"/>
</dbReference>
<accession>A0AAN8PDK9</accession>
<proteinExistence type="predicted"/>
<dbReference type="Proteomes" id="UP001347796">
    <property type="component" value="Unassembled WGS sequence"/>
</dbReference>
<keyword evidence="4" id="KW-1133">Transmembrane helix</keyword>
<keyword evidence="5" id="KW-0732">Signal</keyword>
<dbReference type="PROSITE" id="PS51257">
    <property type="entry name" value="PROKAR_LIPOPROTEIN"/>
    <property type="match status" value="1"/>
</dbReference>
<sequence length="913" mass="100189">MDERLNYLILAVFLLGFVSCQELVISPKQDTLVKKVDEGLSLKCTVEGLTEAETPSIQWFSATGEQITSKVGRMRVMSFSSNELTLLIRKLVDGDEGQYTCKATISGNPIEKNIEIQLYRGITIKGSPHLQRPNINTDAFIECDADANPVPTVHWTFANEDPIPSGSRYVQQKEGLIIKNISEEDNGIYYCLINVGEMGDFRQYNITVQVTIPPKFDRPATSTDAIVGKRFEMSCYASGNPPPLFTFFKDDNPNPLDMPKFKVDKTNGKLEAEVMEEMDSGKYKCVASNEAEGVRGTTTGGQKEQTLDIVVKIPSKITEVRDASGLMDTQAELTCIAEGNPAPDVTWKKFSTDSTFAADSTLTQNAASEFTVEELPSGNKRVTSKYVFTSLKPSDTGAYTCTAINTAGTAVKNATLTVEFKPNFDNTPYTKTYGWASHETNITCLANGEPQAYIEWSRNDEVIANNNETYKISSKLGKGYVASYLMVSVKVENEEWIYGDFLCTAKNGRGASTQVISLAKAETPGAVILSTDKTTPTSIEVLITPPGNEGGQPVIDYKIEYNLQGSTDIKTSYAQRPGQDAQDQRTKARLTDLMADSVYMLTVRARNAVGYGQPQTMTEQTPKVRKPDPVTFNSKGFGNNADSYTVSWEKPLTGGRPLTGYKIVYRKVEVKGEDESNWEVVRMYEDENRNAPRDVTSYKITGLVPDTFYQVEVTAINQLGASESRGKIFKTSKGDGTYQPITGEPLIEEVPAPPKPDTKPAEVSGAGMATGAIIGTIIAILIILFIIIDVSFYFNKQCGVLWTLQQKLAGKPPGESDGARDMEEGDKENKQPLLTEAKAEEVNEEEVPEKKNEALEGVMEEMSPDEKEAKQIAEMADTSPIKPDSPIVPQSEATIIVNPATPEAESHDDKPVA</sequence>
<dbReference type="PANTHER" id="PTHR44170:SF6">
    <property type="entry name" value="CONTACTIN"/>
    <property type="match status" value="1"/>
</dbReference>
<dbReference type="Pfam" id="PF00047">
    <property type="entry name" value="ig"/>
    <property type="match status" value="1"/>
</dbReference>
<dbReference type="SMART" id="SM00060">
    <property type="entry name" value="FN3"/>
    <property type="match status" value="2"/>
</dbReference>
<feature type="domain" description="Ig-like" evidence="6">
    <location>
        <begin position="214"/>
        <end position="308"/>
    </location>
</feature>
<dbReference type="InterPro" id="IPR003599">
    <property type="entry name" value="Ig_sub"/>
</dbReference>
<keyword evidence="9" id="KW-1185">Reference proteome</keyword>
<dbReference type="Pfam" id="PF07679">
    <property type="entry name" value="I-set"/>
    <property type="match status" value="2"/>
</dbReference>
<feature type="signal peptide" evidence="5">
    <location>
        <begin position="1"/>
        <end position="20"/>
    </location>
</feature>
<dbReference type="InterPro" id="IPR013098">
    <property type="entry name" value="Ig_I-set"/>
</dbReference>
<reference evidence="8 9" key="1">
    <citation type="submission" date="2024-01" db="EMBL/GenBank/DDBJ databases">
        <title>The genome of the rayed Mediterranean limpet Patella caerulea (Linnaeus, 1758).</title>
        <authorList>
            <person name="Anh-Thu Weber A."/>
            <person name="Halstead-Nussloch G."/>
        </authorList>
    </citation>
    <scope>NUCLEOTIDE SEQUENCE [LARGE SCALE GENOMIC DNA]</scope>
    <source>
        <strain evidence="8">AATW-2023a</strain>
        <tissue evidence="8">Whole specimen</tissue>
    </source>
</reference>
<dbReference type="Gene3D" id="2.60.40.10">
    <property type="entry name" value="Immunoglobulins"/>
    <property type="match status" value="7"/>
</dbReference>
<protein>
    <submittedName>
        <fullName evidence="8">Uncharacterized protein</fullName>
    </submittedName>
</protein>
<dbReference type="InterPro" id="IPR036179">
    <property type="entry name" value="Ig-like_dom_sf"/>
</dbReference>
<dbReference type="EMBL" id="JAZGQO010000011">
    <property type="protein sequence ID" value="KAK6173789.1"/>
    <property type="molecule type" value="Genomic_DNA"/>
</dbReference>
<dbReference type="CDD" id="cd00063">
    <property type="entry name" value="FN3"/>
    <property type="match status" value="2"/>
</dbReference>
<feature type="chain" id="PRO_5042874032" evidence="5">
    <location>
        <begin position="21"/>
        <end position="913"/>
    </location>
</feature>
<feature type="region of interest" description="Disordered" evidence="3">
    <location>
        <begin position="808"/>
        <end position="913"/>
    </location>
</feature>
<dbReference type="InterPro" id="IPR013151">
    <property type="entry name" value="Immunoglobulin_dom"/>
</dbReference>
<dbReference type="PRINTS" id="PR00014">
    <property type="entry name" value="FNTYPEIII"/>
</dbReference>